<organism evidence="1">
    <name type="scientific">mine drainage metagenome</name>
    <dbReference type="NCBI Taxonomy" id="410659"/>
    <lineage>
        <taxon>unclassified sequences</taxon>
        <taxon>metagenomes</taxon>
        <taxon>ecological metagenomes</taxon>
    </lineage>
</organism>
<name>E6QJQ6_9ZZZZ</name>
<dbReference type="EMBL" id="CABQ01000091">
    <property type="protein sequence ID" value="CBI07473.1"/>
    <property type="molecule type" value="Genomic_DNA"/>
</dbReference>
<protein>
    <submittedName>
        <fullName evidence="1">Uncharacterized protein</fullName>
    </submittedName>
</protein>
<dbReference type="AlphaFoldDB" id="E6QJQ6"/>
<reference evidence="1" key="1">
    <citation type="submission" date="2009-10" db="EMBL/GenBank/DDBJ databases">
        <title>Diversity of trophic interactions inside an arsenic-rich microbial ecosystem.</title>
        <authorList>
            <person name="Bertin P.N."/>
            <person name="Heinrich-Salmeron A."/>
            <person name="Pelletier E."/>
            <person name="Goulhen-Chollet F."/>
            <person name="Arsene-Ploetze F."/>
            <person name="Gallien S."/>
            <person name="Calteau A."/>
            <person name="Vallenet D."/>
            <person name="Casiot C."/>
            <person name="Chane-Woon-Ming B."/>
            <person name="Giloteaux L."/>
            <person name="Barakat M."/>
            <person name="Bonnefoy V."/>
            <person name="Bruneel O."/>
            <person name="Chandler M."/>
            <person name="Cleiss J."/>
            <person name="Duran R."/>
            <person name="Elbaz-Poulichet F."/>
            <person name="Fonknechten N."/>
            <person name="Lauga B."/>
            <person name="Mornico D."/>
            <person name="Ortet P."/>
            <person name="Schaeffer C."/>
            <person name="Siguier P."/>
            <person name="Alexander Thil Smith A."/>
            <person name="Van Dorsselaer A."/>
            <person name="Weissenbach J."/>
            <person name="Medigue C."/>
            <person name="Le Paslier D."/>
        </authorList>
    </citation>
    <scope>NUCLEOTIDE SEQUENCE</scope>
</reference>
<proteinExistence type="predicted"/>
<comment type="caution">
    <text evidence="1">The sequence shown here is derived from an EMBL/GenBank/DDBJ whole genome shotgun (WGS) entry which is preliminary data.</text>
</comment>
<gene>
    <name evidence="1" type="ORF">CARN6_0809</name>
</gene>
<evidence type="ECO:0000313" key="1">
    <source>
        <dbReference type="EMBL" id="CBI07473.1"/>
    </source>
</evidence>
<sequence>MRFGPEVSLLPEVSPQHDRVTYWLPSLPAFQITRLDKRLSLQPRQHLPHLVQKQPPLALATRLLKTRLRHQCCLAH</sequence>
<accession>E6QJQ6</accession>